<sequence>MQRLIYPTNSPGISFLILIGFTLICAFVSQVLVLMIYALASGDAAGVLSSSMNMGSANGKQVGLFHWLLGASSVGTFMLPVLVLQFIERKSPINYLPFAVQKSGWLFLIAVLFLFAFNPLLSLVSAWNMDMQLPESWSAMQDWMRAKEDEMARLTENLVMNDSICNLMINLLVIAVLPAIAEEFYFRGALQNILGRWIANKHVVIWLTAIIFSAIHVQFFGFLPRMFLGAMFGYMLVYSKTLWIPILAHFLNNASVVIVAFYYHKQGKTYEQLMADNSYHVGLYFLSLVASVALGWYFYKLSSKQNTNKWNQAG</sequence>
<evidence type="ECO:0000259" key="2">
    <source>
        <dbReference type="Pfam" id="PF02517"/>
    </source>
</evidence>
<gene>
    <name evidence="3" type="ORF">ACFSQ3_04015</name>
</gene>
<reference evidence="4" key="1">
    <citation type="journal article" date="2019" name="Int. J. Syst. Evol. Microbiol.">
        <title>The Global Catalogue of Microorganisms (GCM) 10K type strain sequencing project: providing services to taxonomists for standard genome sequencing and annotation.</title>
        <authorList>
            <consortium name="The Broad Institute Genomics Platform"/>
            <consortium name="The Broad Institute Genome Sequencing Center for Infectious Disease"/>
            <person name="Wu L."/>
            <person name="Ma J."/>
        </authorList>
    </citation>
    <scope>NUCLEOTIDE SEQUENCE [LARGE SCALE GENOMIC DNA]</scope>
    <source>
        <strain evidence="4">KCTC 42248</strain>
    </source>
</reference>
<protein>
    <submittedName>
        <fullName evidence="3">CPBP family intramembrane glutamic endopeptidase</fullName>
        <ecNumber evidence="3">3.4.-.-</ecNumber>
    </submittedName>
</protein>
<dbReference type="GO" id="GO:0016787">
    <property type="term" value="F:hydrolase activity"/>
    <property type="evidence" value="ECO:0007669"/>
    <property type="project" value="UniProtKB-KW"/>
</dbReference>
<comment type="caution">
    <text evidence="3">The sequence shown here is derived from an EMBL/GenBank/DDBJ whole genome shotgun (WGS) entry which is preliminary data.</text>
</comment>
<evidence type="ECO:0000313" key="3">
    <source>
        <dbReference type="EMBL" id="MFD2598110.1"/>
    </source>
</evidence>
<dbReference type="RefSeq" id="WP_380867724.1">
    <property type="nucleotide sequence ID" value="NZ_JBHUMA010000004.1"/>
</dbReference>
<dbReference type="Proteomes" id="UP001597393">
    <property type="component" value="Unassembled WGS sequence"/>
</dbReference>
<dbReference type="InterPro" id="IPR003675">
    <property type="entry name" value="Rce1/LyrA-like_dom"/>
</dbReference>
<feature type="transmembrane region" description="Helical" evidence="1">
    <location>
        <begin position="158"/>
        <end position="181"/>
    </location>
</feature>
<keyword evidence="1" id="KW-1133">Transmembrane helix</keyword>
<keyword evidence="1" id="KW-0472">Membrane</keyword>
<keyword evidence="1" id="KW-0812">Transmembrane</keyword>
<dbReference type="PANTHER" id="PTHR43592:SF15">
    <property type="entry name" value="CAAX AMINO TERMINAL PROTEASE FAMILY PROTEIN"/>
    <property type="match status" value="1"/>
</dbReference>
<dbReference type="PANTHER" id="PTHR43592">
    <property type="entry name" value="CAAX AMINO TERMINAL PROTEASE"/>
    <property type="match status" value="1"/>
</dbReference>
<evidence type="ECO:0000313" key="4">
    <source>
        <dbReference type="Proteomes" id="UP001597393"/>
    </source>
</evidence>
<feature type="transmembrane region" description="Helical" evidence="1">
    <location>
        <begin position="283"/>
        <end position="299"/>
    </location>
</feature>
<accession>A0ABW5NI60</accession>
<dbReference type="EMBL" id="JBHUMA010000004">
    <property type="protein sequence ID" value="MFD2598110.1"/>
    <property type="molecule type" value="Genomic_DNA"/>
</dbReference>
<feature type="transmembrane region" description="Helical" evidence="1">
    <location>
        <begin position="12"/>
        <end position="40"/>
    </location>
</feature>
<dbReference type="EC" id="3.4.-.-" evidence="3"/>
<feature type="transmembrane region" description="Helical" evidence="1">
    <location>
        <begin position="242"/>
        <end position="263"/>
    </location>
</feature>
<feature type="transmembrane region" description="Helical" evidence="1">
    <location>
        <begin position="202"/>
        <end position="222"/>
    </location>
</feature>
<feature type="domain" description="CAAX prenyl protease 2/Lysostaphin resistance protein A-like" evidence="2">
    <location>
        <begin position="167"/>
        <end position="254"/>
    </location>
</feature>
<dbReference type="Pfam" id="PF02517">
    <property type="entry name" value="Rce1-like"/>
    <property type="match status" value="1"/>
</dbReference>
<name>A0ABW5NI60_9SPHI</name>
<organism evidence="3 4">
    <name type="scientific">Sphingobacterium corticis</name>
    <dbReference type="NCBI Taxonomy" id="1812823"/>
    <lineage>
        <taxon>Bacteria</taxon>
        <taxon>Pseudomonadati</taxon>
        <taxon>Bacteroidota</taxon>
        <taxon>Sphingobacteriia</taxon>
        <taxon>Sphingobacteriales</taxon>
        <taxon>Sphingobacteriaceae</taxon>
        <taxon>Sphingobacterium</taxon>
    </lineage>
</organism>
<feature type="transmembrane region" description="Helical" evidence="1">
    <location>
        <begin position="64"/>
        <end position="84"/>
    </location>
</feature>
<feature type="transmembrane region" description="Helical" evidence="1">
    <location>
        <begin position="105"/>
        <end position="127"/>
    </location>
</feature>
<proteinExistence type="predicted"/>
<keyword evidence="3" id="KW-0378">Hydrolase</keyword>
<keyword evidence="4" id="KW-1185">Reference proteome</keyword>
<evidence type="ECO:0000256" key="1">
    <source>
        <dbReference type="SAM" id="Phobius"/>
    </source>
</evidence>